<dbReference type="FunFam" id="3.40.50.1220:FF:000001">
    <property type="entry name" value="Electron transfer flavoprotein, alpha subunit"/>
    <property type="match status" value="1"/>
</dbReference>
<dbReference type="SMART" id="SM00893">
    <property type="entry name" value="ETF"/>
    <property type="match status" value="1"/>
</dbReference>
<keyword evidence="3" id="KW-0285">Flavoprotein</keyword>
<comment type="caution">
    <text evidence="8">The sequence shown here is derived from an EMBL/GenBank/DDBJ whole genome shotgun (WGS) entry which is preliminary data.</text>
</comment>
<dbReference type="InterPro" id="IPR029035">
    <property type="entry name" value="DHS-like_NAD/FAD-binding_dom"/>
</dbReference>
<evidence type="ECO:0000256" key="1">
    <source>
        <dbReference type="ARBA" id="ARBA00005817"/>
    </source>
</evidence>
<dbReference type="PANTHER" id="PTHR43153:SF1">
    <property type="entry name" value="ELECTRON TRANSFER FLAVOPROTEIN SUBUNIT ALPHA, MITOCHONDRIAL"/>
    <property type="match status" value="1"/>
</dbReference>
<dbReference type="OrthoDB" id="9770286at2"/>
<evidence type="ECO:0000256" key="6">
    <source>
        <dbReference type="PIRSR" id="PIRSR000089-1"/>
    </source>
</evidence>
<gene>
    <name evidence="8" type="primary">etfA</name>
    <name evidence="8" type="ORF">BN46_0637</name>
    <name evidence="9" type="ORF">HMPREF9719_00890</name>
</gene>
<dbReference type="PANTHER" id="PTHR43153">
    <property type="entry name" value="ELECTRON TRANSFER FLAVOPROTEIN ALPHA"/>
    <property type="match status" value="1"/>
</dbReference>
<evidence type="ECO:0000313" key="8">
    <source>
        <dbReference type="EMBL" id="CCI83373.1"/>
    </source>
</evidence>
<dbReference type="GO" id="GO:0050660">
    <property type="term" value="F:flavin adenine dinucleotide binding"/>
    <property type="evidence" value="ECO:0007669"/>
    <property type="project" value="InterPro"/>
</dbReference>
<dbReference type="GO" id="GO:0033539">
    <property type="term" value="P:fatty acid beta-oxidation using acyl-CoA dehydrogenase"/>
    <property type="evidence" value="ECO:0007669"/>
    <property type="project" value="TreeGrafter"/>
</dbReference>
<name>I7IWZ9_9CORY</name>
<reference evidence="9 10" key="2">
    <citation type="submission" date="2012-08" db="EMBL/GenBank/DDBJ databases">
        <title>The Genome Sequence of Turicella otitidis ATCC 51513.</title>
        <authorList>
            <consortium name="The Broad Institute Genome Sequencing Platform"/>
            <person name="Earl A."/>
            <person name="Ward D."/>
            <person name="Feldgarden M."/>
            <person name="Gevers D."/>
            <person name="Huys G."/>
            <person name="Walker B."/>
            <person name="Young S.K."/>
            <person name="Zeng Q."/>
            <person name="Gargeya S."/>
            <person name="Fitzgerald M."/>
            <person name="Haas B."/>
            <person name="Abouelleil A."/>
            <person name="Alvarado L."/>
            <person name="Arachchi H.M."/>
            <person name="Berlin A.M."/>
            <person name="Chapman S.B."/>
            <person name="Goldberg J."/>
            <person name="Griggs A."/>
            <person name="Gujja S."/>
            <person name="Hansen M."/>
            <person name="Howarth C."/>
            <person name="Imamovic A."/>
            <person name="Larimer J."/>
            <person name="McCowen C."/>
            <person name="Montmayeur A."/>
            <person name="Murphy C."/>
            <person name="Neiman D."/>
            <person name="Pearson M."/>
            <person name="Priest M."/>
            <person name="Roberts A."/>
            <person name="Saif S."/>
            <person name="Shea T."/>
            <person name="Sisk P."/>
            <person name="Sykes S."/>
            <person name="Wortman J."/>
            <person name="Nusbaum C."/>
            <person name="Birren B."/>
        </authorList>
    </citation>
    <scope>NUCLEOTIDE SEQUENCE [LARGE SCALE GENOMIC DNA]</scope>
    <source>
        <strain evidence="9 10">ATCC 51513</strain>
    </source>
</reference>
<dbReference type="Pfam" id="PF00766">
    <property type="entry name" value="ETF_alpha"/>
    <property type="match status" value="1"/>
</dbReference>
<dbReference type="Gene3D" id="3.40.50.620">
    <property type="entry name" value="HUPs"/>
    <property type="match status" value="1"/>
</dbReference>
<proteinExistence type="inferred from homology"/>
<dbReference type="Pfam" id="PF01012">
    <property type="entry name" value="ETF"/>
    <property type="match status" value="1"/>
</dbReference>
<dbReference type="eggNOG" id="COG2025">
    <property type="taxonomic scope" value="Bacteria"/>
</dbReference>
<evidence type="ECO:0000313" key="11">
    <source>
        <dbReference type="Proteomes" id="UP000011016"/>
    </source>
</evidence>
<feature type="binding site" evidence="6">
    <location>
        <position position="283"/>
    </location>
    <ligand>
        <name>FAD</name>
        <dbReference type="ChEBI" id="CHEBI:57692"/>
    </ligand>
</feature>
<dbReference type="SUPFAM" id="SSF52402">
    <property type="entry name" value="Adenine nucleotide alpha hydrolases-like"/>
    <property type="match status" value="1"/>
</dbReference>
<dbReference type="PIRSF" id="PIRSF000089">
    <property type="entry name" value="Electra_flavoP_a"/>
    <property type="match status" value="1"/>
</dbReference>
<dbReference type="Proteomes" id="UP000011016">
    <property type="component" value="Unassembled WGS sequence"/>
</dbReference>
<feature type="binding site" evidence="6">
    <location>
        <position position="205"/>
    </location>
    <ligand>
        <name>FAD</name>
        <dbReference type="ChEBI" id="CHEBI:57692"/>
    </ligand>
</feature>
<feature type="binding site" evidence="6">
    <location>
        <begin position="262"/>
        <end position="269"/>
    </location>
    <ligand>
        <name>FAD</name>
        <dbReference type="ChEBI" id="CHEBI:57692"/>
    </ligand>
</feature>
<evidence type="ECO:0000256" key="2">
    <source>
        <dbReference type="ARBA" id="ARBA00011355"/>
    </source>
</evidence>
<dbReference type="InterPro" id="IPR014730">
    <property type="entry name" value="ETF_a/b_N"/>
</dbReference>
<reference evidence="8 11" key="1">
    <citation type="journal article" date="2012" name="J. Bacteriol.">
        <title>Draft Genome Sequence of Turicella otitidis ATCC 51513, Isolated from Middle Ear Fluid from a Child with Otitis Media.</title>
        <authorList>
            <person name="Brinkrolf K."/>
            <person name="Schneider J."/>
            <person name="Knecht M."/>
            <person name="Ruckert C."/>
            <person name="Tauch A."/>
        </authorList>
    </citation>
    <scope>NUCLEOTIDE SEQUENCE [LARGE SCALE GENOMIC DNA]</scope>
    <source>
        <strain evidence="8 11">ATCC 51513</strain>
    </source>
</reference>
<dbReference type="HOGENOM" id="CLU_034178_0_1_11"/>
<evidence type="ECO:0000313" key="9">
    <source>
        <dbReference type="EMBL" id="EJZ82124.1"/>
    </source>
</evidence>
<dbReference type="EMBL" id="AHAE01000040">
    <property type="protein sequence ID" value="EJZ82124.1"/>
    <property type="molecule type" value="Genomic_DNA"/>
</dbReference>
<dbReference type="PATRIC" id="fig|883169.3.peg.855"/>
<protein>
    <submittedName>
        <fullName evidence="8">Electron transfer flavoprotein subunit alpha</fullName>
    </submittedName>
</protein>
<dbReference type="Gene3D" id="3.40.50.1220">
    <property type="entry name" value="TPP-binding domain"/>
    <property type="match status" value="1"/>
</dbReference>
<dbReference type="GO" id="GO:0009055">
    <property type="term" value="F:electron transfer activity"/>
    <property type="evidence" value="ECO:0007669"/>
    <property type="project" value="InterPro"/>
</dbReference>
<dbReference type="Proteomes" id="UP000006078">
    <property type="component" value="Unassembled WGS sequence"/>
</dbReference>
<dbReference type="EMBL" id="CAJZ01000096">
    <property type="protein sequence ID" value="CCI83373.1"/>
    <property type="molecule type" value="Genomic_DNA"/>
</dbReference>
<accession>I7IWZ9</accession>
<feature type="binding site" evidence="6">
    <location>
        <begin position="245"/>
        <end position="249"/>
    </location>
    <ligand>
        <name>FAD</name>
        <dbReference type="ChEBI" id="CHEBI:57692"/>
    </ligand>
</feature>
<dbReference type="SUPFAM" id="SSF52467">
    <property type="entry name" value="DHS-like NAD/FAD-binding domain"/>
    <property type="match status" value="1"/>
</dbReference>
<feature type="binding site" evidence="6">
    <location>
        <begin position="231"/>
        <end position="232"/>
    </location>
    <ligand>
        <name>FAD</name>
        <dbReference type="ChEBI" id="CHEBI:57692"/>
    </ligand>
</feature>
<comment type="similarity">
    <text evidence="1">Belongs to the ETF alpha-subunit/FixB family.</text>
</comment>
<dbReference type="InterPro" id="IPR001308">
    <property type="entry name" value="ETF_a/FixB"/>
</dbReference>
<dbReference type="InterPro" id="IPR014731">
    <property type="entry name" value="ETF_asu_C"/>
</dbReference>
<comment type="subunit">
    <text evidence="2">Heterodimer of an alpha and a beta subunit.</text>
</comment>
<dbReference type="STRING" id="29321.AAV33_01240"/>
<evidence type="ECO:0000313" key="10">
    <source>
        <dbReference type="Proteomes" id="UP000006078"/>
    </source>
</evidence>
<evidence type="ECO:0000259" key="7">
    <source>
        <dbReference type="SMART" id="SM00893"/>
    </source>
</evidence>
<comment type="cofactor">
    <cofactor evidence="6">
        <name>FAD</name>
        <dbReference type="ChEBI" id="CHEBI:57692"/>
    </cofactor>
    <text evidence="6">Binds 1 FAD per dimer.</text>
</comment>
<keyword evidence="10" id="KW-1185">Reference proteome</keyword>
<dbReference type="InterPro" id="IPR014729">
    <property type="entry name" value="Rossmann-like_a/b/a_fold"/>
</dbReference>
<dbReference type="AlphaFoldDB" id="I7IWZ9"/>
<dbReference type="RefSeq" id="WP_004600780.1">
    <property type="nucleotide sequence ID" value="NZ_HF541866.1"/>
</dbReference>
<evidence type="ECO:0000256" key="4">
    <source>
        <dbReference type="ARBA" id="ARBA00022827"/>
    </source>
</evidence>
<sequence length="319" mass="32664">MPASYVLVDHDGESLASSAGELITAARVFGPVTAVVVGEPGTAKRLQPQLAGEGAEQILAAEAEGVTKRLILPEVDAVSVLAAAEPAPILVSASDRGKEIAGRLAARLASGVLSDVVAVNADRTAKQSIFGDEIDIDAAVGGESPVYALRPGAVEAAPQPAAGEIEEVALPEPGEKDVEVRAFAPTERGDRPELTQAKVVVAGGRGVGSRENFESVLEPLADALGGAVGATRDAVELGYYDARYQIGQTGVTVSPDLYIGVGISGAVQHTVGMKTAKTIVAVNTDQDAPLFEIADLSVVGDLHEVVPKLLEAIAQRRGA</sequence>
<comment type="function">
    <text evidence="5">The electron transfer flavoprotein serves as a specific electron acceptor for other dehydrogenases. It transfers the electrons to the main respiratory chain via ETF-ubiquinone oxidoreductase (ETF dehydrogenase).</text>
</comment>
<keyword evidence="4 6" id="KW-0274">FAD</keyword>
<organism evidence="8 11">
    <name type="scientific">Corynebacterium otitidis ATCC 51513</name>
    <dbReference type="NCBI Taxonomy" id="883169"/>
    <lineage>
        <taxon>Bacteria</taxon>
        <taxon>Bacillati</taxon>
        <taxon>Actinomycetota</taxon>
        <taxon>Actinomycetes</taxon>
        <taxon>Mycobacteriales</taxon>
        <taxon>Corynebacteriaceae</taxon>
        <taxon>Corynebacterium</taxon>
    </lineage>
</organism>
<feature type="domain" description="Electron transfer flavoprotein alpha/beta-subunit N-terminal" evidence="7">
    <location>
        <begin position="4"/>
        <end position="182"/>
    </location>
</feature>
<evidence type="ECO:0000256" key="3">
    <source>
        <dbReference type="ARBA" id="ARBA00022630"/>
    </source>
</evidence>
<evidence type="ECO:0000256" key="5">
    <source>
        <dbReference type="ARBA" id="ARBA00025649"/>
    </source>
</evidence>